<organism evidence="14 15">
    <name type="scientific">Hoyosella altamirensis</name>
    <dbReference type="NCBI Taxonomy" id="616997"/>
    <lineage>
        <taxon>Bacteria</taxon>
        <taxon>Bacillati</taxon>
        <taxon>Actinomycetota</taxon>
        <taxon>Actinomycetes</taxon>
        <taxon>Mycobacteriales</taxon>
        <taxon>Hoyosellaceae</taxon>
        <taxon>Hoyosella</taxon>
    </lineage>
</organism>
<dbReference type="Proteomes" id="UP000567922">
    <property type="component" value="Unassembled WGS sequence"/>
</dbReference>
<dbReference type="AlphaFoldDB" id="A0A839RL25"/>
<keyword evidence="6" id="KW-0479">Metal-binding</keyword>
<evidence type="ECO:0000256" key="12">
    <source>
        <dbReference type="SAM" id="Phobius"/>
    </source>
</evidence>
<dbReference type="GO" id="GO:0046872">
    <property type="term" value="F:metal ion binding"/>
    <property type="evidence" value="ECO:0007669"/>
    <property type="project" value="UniProtKB-KW"/>
</dbReference>
<keyword evidence="9" id="KW-0408">Iron</keyword>
<protein>
    <submittedName>
        <fullName evidence="14">Alkane 1-monooxygenase</fullName>
        <ecNumber evidence="14">1.14.15.3</ecNumber>
    </submittedName>
</protein>
<dbReference type="PANTHER" id="PTHR38674:SF1">
    <property type="entry name" value="ALKANE 1-MONOOXYGENASE 1"/>
    <property type="match status" value="1"/>
</dbReference>
<keyword evidence="10 14" id="KW-0503">Monooxygenase</keyword>
<evidence type="ECO:0000313" key="15">
    <source>
        <dbReference type="Proteomes" id="UP000567922"/>
    </source>
</evidence>
<keyword evidence="5 12" id="KW-0812">Transmembrane</keyword>
<dbReference type="OrthoDB" id="4759734at2"/>
<sequence>MTSSDSLRETPVEEWHDKKRYWWMLGFVVPSLFFVMLGAIRLFNEAGWTVPSHIAWWMGPILVYILIPIIDVLLGPDGSNPPDEWMERLEKDRYYRYILYAYIPLQYVAFFAACYLLTADSVNWLGYPDGLALIDKIGLTASIGMIGGIGINTAHELGHKKEHLERWLSKITLAQSFYGHFFVEHNRGHHVRVATPEDPASSRLGESFWAFWPRTVWGSLTSAWHLEKQRLARGGHSPWTIKNDVLNAWLMSIVLYAAVIAIFGFSLLPWLIVQAVIAFSLLEVVNYLEHYGLLREKTPSGRYERCSPRHSWNSDHICTNVFLYHLQRHSDHHAYPTRRYQILRSWDGAPSLPGGYASMILLAYFPPIWRRVMDKRVLAHYEGDVTKANIQPSKREKILAKYGASTDS</sequence>
<evidence type="ECO:0000256" key="4">
    <source>
        <dbReference type="ARBA" id="ARBA00022519"/>
    </source>
</evidence>
<dbReference type="InterPro" id="IPR033885">
    <property type="entry name" value="AlkB/XylM"/>
</dbReference>
<keyword evidence="4" id="KW-0997">Cell inner membrane</keyword>
<evidence type="ECO:0000256" key="10">
    <source>
        <dbReference type="ARBA" id="ARBA00023033"/>
    </source>
</evidence>
<dbReference type="RefSeq" id="WP_064438971.1">
    <property type="nucleotide sequence ID" value="NZ_BDDI01000002.1"/>
</dbReference>
<evidence type="ECO:0000256" key="8">
    <source>
        <dbReference type="ARBA" id="ARBA00023002"/>
    </source>
</evidence>
<gene>
    <name evidence="14" type="ORF">FHU29_001604</name>
</gene>
<evidence type="ECO:0000256" key="1">
    <source>
        <dbReference type="ARBA" id="ARBA00004429"/>
    </source>
</evidence>
<proteinExistence type="inferred from homology"/>
<feature type="transmembrane region" description="Helical" evidence="12">
    <location>
        <begin position="54"/>
        <end position="76"/>
    </location>
</feature>
<evidence type="ECO:0000256" key="7">
    <source>
        <dbReference type="ARBA" id="ARBA00022989"/>
    </source>
</evidence>
<comment type="similarity">
    <text evidence="2">Belongs to the fatty acid desaturase type 1 family. AlkB subfamily.</text>
</comment>
<dbReference type="InterPro" id="IPR005804">
    <property type="entry name" value="FA_desaturase_dom"/>
</dbReference>
<evidence type="ECO:0000256" key="9">
    <source>
        <dbReference type="ARBA" id="ARBA00023004"/>
    </source>
</evidence>
<dbReference type="GO" id="GO:0004497">
    <property type="term" value="F:monooxygenase activity"/>
    <property type="evidence" value="ECO:0007669"/>
    <property type="project" value="UniProtKB-KW"/>
</dbReference>
<feature type="transmembrane region" description="Helical" evidence="12">
    <location>
        <begin position="130"/>
        <end position="151"/>
    </location>
</feature>
<evidence type="ECO:0000256" key="2">
    <source>
        <dbReference type="ARBA" id="ARBA00010823"/>
    </source>
</evidence>
<name>A0A839RL25_9ACTN</name>
<feature type="transmembrane region" description="Helical" evidence="12">
    <location>
        <begin position="97"/>
        <end position="118"/>
    </location>
</feature>
<keyword evidence="8 14" id="KW-0560">Oxidoreductase</keyword>
<dbReference type="CDD" id="cd03512">
    <property type="entry name" value="Alkane-hydroxylase"/>
    <property type="match status" value="1"/>
</dbReference>
<keyword evidence="11 12" id="KW-0472">Membrane</keyword>
<dbReference type="Pfam" id="PF00487">
    <property type="entry name" value="FA_desaturase"/>
    <property type="match status" value="1"/>
</dbReference>
<feature type="transmembrane region" description="Helical" evidence="12">
    <location>
        <begin position="246"/>
        <end position="265"/>
    </location>
</feature>
<evidence type="ECO:0000259" key="13">
    <source>
        <dbReference type="Pfam" id="PF00487"/>
    </source>
</evidence>
<keyword evidence="7 12" id="KW-1133">Transmembrane helix</keyword>
<evidence type="ECO:0000256" key="11">
    <source>
        <dbReference type="ARBA" id="ARBA00023136"/>
    </source>
</evidence>
<evidence type="ECO:0000313" key="14">
    <source>
        <dbReference type="EMBL" id="MBB3037170.1"/>
    </source>
</evidence>
<keyword evidence="15" id="KW-1185">Reference proteome</keyword>
<dbReference type="GO" id="GO:0006629">
    <property type="term" value="P:lipid metabolic process"/>
    <property type="evidence" value="ECO:0007669"/>
    <property type="project" value="InterPro"/>
</dbReference>
<dbReference type="EMBL" id="JACHWS010000001">
    <property type="protein sequence ID" value="MBB3037170.1"/>
    <property type="molecule type" value="Genomic_DNA"/>
</dbReference>
<feature type="domain" description="Fatty acid desaturase" evidence="13">
    <location>
        <begin position="141"/>
        <end position="346"/>
    </location>
</feature>
<dbReference type="PANTHER" id="PTHR38674">
    <property type="entry name" value="ALKANE 1-MONOOXYGENASE 1"/>
    <property type="match status" value="1"/>
</dbReference>
<comment type="caution">
    <text evidence="14">The sequence shown here is derived from an EMBL/GenBank/DDBJ whole genome shotgun (WGS) entry which is preliminary data.</text>
</comment>
<evidence type="ECO:0000256" key="5">
    <source>
        <dbReference type="ARBA" id="ARBA00022692"/>
    </source>
</evidence>
<keyword evidence="3" id="KW-1003">Cell membrane</keyword>
<feature type="transmembrane region" description="Helical" evidence="12">
    <location>
        <begin position="21"/>
        <end position="42"/>
    </location>
</feature>
<evidence type="ECO:0000256" key="3">
    <source>
        <dbReference type="ARBA" id="ARBA00022475"/>
    </source>
</evidence>
<evidence type="ECO:0000256" key="6">
    <source>
        <dbReference type="ARBA" id="ARBA00022723"/>
    </source>
</evidence>
<accession>A0A839RL25</accession>
<comment type="subcellular location">
    <subcellularLocation>
        <location evidence="1">Cell inner membrane</location>
        <topology evidence="1">Multi-pass membrane protein</topology>
    </subcellularLocation>
</comment>
<reference evidence="14 15" key="1">
    <citation type="submission" date="2020-08" db="EMBL/GenBank/DDBJ databases">
        <title>Sequencing the genomes of 1000 actinobacteria strains.</title>
        <authorList>
            <person name="Klenk H.-P."/>
        </authorList>
    </citation>
    <scope>NUCLEOTIDE SEQUENCE [LARGE SCALE GENOMIC DNA]</scope>
    <source>
        <strain evidence="14 15">DSM 45258</strain>
    </source>
</reference>
<dbReference type="EC" id="1.14.15.3" evidence="14"/>
<dbReference type="GO" id="GO:0005886">
    <property type="term" value="C:plasma membrane"/>
    <property type="evidence" value="ECO:0007669"/>
    <property type="project" value="UniProtKB-SubCell"/>
</dbReference>